<dbReference type="PIRSF" id="PIRSF020481">
    <property type="entry name" value="BAP"/>
    <property type="match status" value="1"/>
</dbReference>
<gene>
    <name evidence="2" type="ORF">BK652_17775</name>
</gene>
<comment type="caution">
    <text evidence="2">The sequence shown here is derived from an EMBL/GenBank/DDBJ whole genome shotgun (WGS) entry which is preliminary data.</text>
</comment>
<name>A0A423G4T2_9PSED</name>
<dbReference type="Proteomes" id="UP000284049">
    <property type="component" value="Unassembled WGS sequence"/>
</dbReference>
<feature type="domain" description="Baseplate J-like central" evidence="1">
    <location>
        <begin position="139"/>
        <end position="211"/>
    </location>
</feature>
<evidence type="ECO:0000313" key="2">
    <source>
        <dbReference type="EMBL" id="ROM80507.1"/>
    </source>
</evidence>
<accession>A0A423G4T2</accession>
<dbReference type="AlphaFoldDB" id="A0A423G4T2"/>
<dbReference type="PANTHER" id="PTHR35862">
    <property type="entry name" value="FELS-2 PROPHAGE PROTEIN"/>
    <property type="match status" value="1"/>
</dbReference>
<dbReference type="EMBL" id="MOBC01000009">
    <property type="protein sequence ID" value="ROM80507.1"/>
    <property type="molecule type" value="Genomic_DNA"/>
</dbReference>
<protein>
    <submittedName>
        <fullName evidence="2">Baseplate assembly protein</fullName>
    </submittedName>
</protein>
<dbReference type="PANTHER" id="PTHR35862:SF1">
    <property type="entry name" value="FELS-2 PROPHAGE PROTEIN"/>
    <property type="match status" value="1"/>
</dbReference>
<evidence type="ECO:0000313" key="3">
    <source>
        <dbReference type="Proteomes" id="UP000284049"/>
    </source>
</evidence>
<dbReference type="Pfam" id="PF26078">
    <property type="entry name" value="Baseplate_J_M"/>
    <property type="match status" value="1"/>
</dbReference>
<sequence length="304" mass="33030">MKTFTPIDLAQLPDPNVVEQIDYEQILAERKAYAVSLWPAEQQAQVAATLAVESEPLTKLLQENAYREMLLRQRVNEASLANMLAKARGNDLEQLAGNVNVERLVVTPGNSAAVPPIVAVMESDEALRERAQMAWEGLSTAGPRNSYILHARSADGRVADATAESPAPAVVVVTVQGLVGDGSVDQELLDIVTRYLSDDDRRPVADRLTVQSAKVLPYRVDAVLYLATTGPEAEPIREAAQARLDSFINQRRRLGVEISESAIHSALHVEGVRKVVLHNWTDITPTEAEAAYCTGYTVVTGAPS</sequence>
<reference evidence="2 3" key="1">
    <citation type="submission" date="2016-10" db="EMBL/GenBank/DDBJ databases">
        <title>Comparative genome analysis of multiple Pseudomonas spp. focuses on biocontrol and plant growth promoting traits.</title>
        <authorList>
            <person name="Tao X.-Y."/>
            <person name="Taylor C.G."/>
        </authorList>
    </citation>
    <scope>NUCLEOTIDE SEQUENCE [LARGE SCALE GENOMIC DNA]</scope>
    <source>
        <strain evidence="2 3">Wood3</strain>
    </source>
</reference>
<evidence type="ECO:0000259" key="1">
    <source>
        <dbReference type="Pfam" id="PF26078"/>
    </source>
</evidence>
<organism evidence="2 3">
    <name type="scientific">Pseudomonas brassicacearum</name>
    <dbReference type="NCBI Taxonomy" id="930166"/>
    <lineage>
        <taxon>Bacteria</taxon>
        <taxon>Pseudomonadati</taxon>
        <taxon>Pseudomonadota</taxon>
        <taxon>Gammaproteobacteria</taxon>
        <taxon>Pseudomonadales</taxon>
        <taxon>Pseudomonadaceae</taxon>
        <taxon>Pseudomonas</taxon>
    </lineage>
</organism>
<dbReference type="InterPro" id="IPR058531">
    <property type="entry name" value="Baseplate_J_M"/>
</dbReference>
<proteinExistence type="predicted"/>
<dbReference type="InterPro" id="IPR014507">
    <property type="entry name" value="Baseplate_assembly_J_pred"/>
</dbReference>
<dbReference type="InterPro" id="IPR052726">
    <property type="entry name" value="Phage_Baseplate_Hub"/>
</dbReference>
<dbReference type="RefSeq" id="WP_123579354.1">
    <property type="nucleotide sequence ID" value="NZ_MOBC01000009.1"/>
</dbReference>